<dbReference type="VEuPathDB" id="FungiDB:RhiirFUN_010253"/>
<reference evidence="2 3" key="1">
    <citation type="submission" date="2015-10" db="EMBL/GenBank/DDBJ databases">
        <title>Genome analyses suggest a sexual origin of heterokaryosis in a supposedly ancient asexual fungus.</title>
        <authorList>
            <person name="Ropars J."/>
            <person name="Sedzielewska K."/>
            <person name="Noel J."/>
            <person name="Charron P."/>
            <person name="Farinelli L."/>
            <person name="Marton T."/>
            <person name="Kruger M."/>
            <person name="Pelin A."/>
            <person name="Brachmann A."/>
            <person name="Corradi N."/>
        </authorList>
    </citation>
    <scope>NUCLEOTIDE SEQUENCE [LARGE SCALE GENOMIC DNA]</scope>
    <source>
        <strain evidence="2 3">A4</strain>
    </source>
</reference>
<dbReference type="EMBL" id="LLXI01005949">
    <property type="protein sequence ID" value="PKY61833.1"/>
    <property type="molecule type" value="Genomic_DNA"/>
</dbReference>
<sequence>MSAIVTQFVEDHKLRSGMGPDDLSQHAPKLLELLTDRVKRVQARQRLRNGYNFNDEQVTALVPIQKGGRSKSGVAPNTPATSGQEVESEGGAVNVCQVSQEETIGEMAQRIVQANLSEMEVKAKCK</sequence>
<evidence type="ECO:0000313" key="2">
    <source>
        <dbReference type="EMBL" id="PKY61833.1"/>
    </source>
</evidence>
<feature type="region of interest" description="Disordered" evidence="1">
    <location>
        <begin position="65"/>
        <end position="90"/>
    </location>
</feature>
<comment type="caution">
    <text evidence="2">The sequence shown here is derived from an EMBL/GenBank/DDBJ whole genome shotgun (WGS) entry which is preliminary data.</text>
</comment>
<feature type="non-terminal residue" evidence="2">
    <location>
        <position position="126"/>
    </location>
</feature>
<dbReference type="AlphaFoldDB" id="A0A2I1HSP7"/>
<proteinExistence type="predicted"/>
<dbReference type="Proteomes" id="UP000234323">
    <property type="component" value="Unassembled WGS sequence"/>
</dbReference>
<keyword evidence="3" id="KW-1185">Reference proteome</keyword>
<protein>
    <submittedName>
        <fullName evidence="2">Uncharacterized protein</fullName>
    </submittedName>
</protein>
<organism evidence="2 3">
    <name type="scientific">Rhizophagus irregularis</name>
    <dbReference type="NCBI Taxonomy" id="588596"/>
    <lineage>
        <taxon>Eukaryota</taxon>
        <taxon>Fungi</taxon>
        <taxon>Fungi incertae sedis</taxon>
        <taxon>Mucoromycota</taxon>
        <taxon>Glomeromycotina</taxon>
        <taxon>Glomeromycetes</taxon>
        <taxon>Glomerales</taxon>
        <taxon>Glomeraceae</taxon>
        <taxon>Rhizophagus</taxon>
    </lineage>
</organism>
<accession>A0A2I1HSP7</accession>
<evidence type="ECO:0000256" key="1">
    <source>
        <dbReference type="SAM" id="MobiDB-lite"/>
    </source>
</evidence>
<name>A0A2I1HSP7_9GLOM</name>
<gene>
    <name evidence="2" type="ORF">RhiirA4_487362</name>
</gene>
<evidence type="ECO:0000313" key="3">
    <source>
        <dbReference type="Proteomes" id="UP000234323"/>
    </source>
</evidence>